<keyword evidence="2" id="KW-0675">Receptor</keyword>
<dbReference type="GO" id="GO:0004714">
    <property type="term" value="F:transmembrane receptor protein tyrosine kinase activity"/>
    <property type="evidence" value="ECO:0007669"/>
    <property type="project" value="TreeGrafter"/>
</dbReference>
<keyword evidence="3" id="KW-1185">Reference proteome</keyword>
<name>A0AA35RXA7_GEOBA</name>
<proteinExistence type="predicted"/>
<sequence>MSRALNYSDYYVSHGGMIPVKWTAPEAIHYKKYTTASDVWSFGCVMYEIWSVGHKPFEGFTNVEAMEMVTRGYRLQPPPGCPRRIYSMMISCWHLERLDCPSFPSVCQTLAEEANSLLQWREEDSLCHPHACLLGAPLETGASLYPDLQNAYQGRQ</sequence>
<gene>
    <name evidence="2" type="ORF">GBAR_LOCUS11667</name>
</gene>
<dbReference type="GO" id="GO:0043235">
    <property type="term" value="C:receptor complex"/>
    <property type="evidence" value="ECO:0007669"/>
    <property type="project" value="TreeGrafter"/>
</dbReference>
<comment type="caution">
    <text evidence="2">The sequence shown here is derived from an EMBL/GenBank/DDBJ whole genome shotgun (WGS) entry which is preliminary data.</text>
</comment>
<dbReference type="GO" id="GO:0007169">
    <property type="term" value="P:cell surface receptor protein tyrosine kinase signaling pathway"/>
    <property type="evidence" value="ECO:0007669"/>
    <property type="project" value="TreeGrafter"/>
</dbReference>
<dbReference type="InterPro" id="IPR050122">
    <property type="entry name" value="RTK"/>
</dbReference>
<dbReference type="InterPro" id="IPR001245">
    <property type="entry name" value="Ser-Thr/Tyr_kinase_cat_dom"/>
</dbReference>
<dbReference type="PANTHER" id="PTHR24416:SF539">
    <property type="entry name" value="RECEPTOR PROTEIN-TYROSINE KINASE"/>
    <property type="match status" value="1"/>
</dbReference>
<dbReference type="GO" id="GO:0005886">
    <property type="term" value="C:plasma membrane"/>
    <property type="evidence" value="ECO:0007669"/>
    <property type="project" value="TreeGrafter"/>
</dbReference>
<dbReference type="GO" id="GO:0005524">
    <property type="term" value="F:ATP binding"/>
    <property type="evidence" value="ECO:0007669"/>
    <property type="project" value="InterPro"/>
</dbReference>
<dbReference type="AlphaFoldDB" id="A0AA35RXA7"/>
<accession>A0AA35RXA7</accession>
<protein>
    <submittedName>
        <fullName evidence="2">Ephrin type-A receptor 4a</fullName>
    </submittedName>
</protein>
<evidence type="ECO:0000313" key="2">
    <source>
        <dbReference type="EMBL" id="CAI8019409.1"/>
    </source>
</evidence>
<dbReference type="PANTHER" id="PTHR24416">
    <property type="entry name" value="TYROSINE-PROTEIN KINASE RECEPTOR"/>
    <property type="match status" value="1"/>
</dbReference>
<dbReference type="SMART" id="SM00219">
    <property type="entry name" value="TyrKc"/>
    <property type="match status" value="1"/>
</dbReference>
<evidence type="ECO:0000259" key="1">
    <source>
        <dbReference type="PROSITE" id="PS50011"/>
    </source>
</evidence>
<dbReference type="SUPFAM" id="SSF56112">
    <property type="entry name" value="Protein kinase-like (PK-like)"/>
    <property type="match status" value="1"/>
</dbReference>
<dbReference type="PRINTS" id="PR00109">
    <property type="entry name" value="TYRKINASE"/>
</dbReference>
<dbReference type="Proteomes" id="UP001174909">
    <property type="component" value="Unassembled WGS sequence"/>
</dbReference>
<dbReference type="PROSITE" id="PS50011">
    <property type="entry name" value="PROTEIN_KINASE_DOM"/>
    <property type="match status" value="1"/>
</dbReference>
<evidence type="ECO:0000313" key="3">
    <source>
        <dbReference type="Proteomes" id="UP001174909"/>
    </source>
</evidence>
<dbReference type="Gene3D" id="1.10.510.10">
    <property type="entry name" value="Transferase(Phosphotransferase) domain 1"/>
    <property type="match status" value="1"/>
</dbReference>
<dbReference type="EMBL" id="CASHTH010001752">
    <property type="protein sequence ID" value="CAI8019409.1"/>
    <property type="molecule type" value="Genomic_DNA"/>
</dbReference>
<reference evidence="2" key="1">
    <citation type="submission" date="2023-03" db="EMBL/GenBank/DDBJ databases">
        <authorList>
            <person name="Steffen K."/>
            <person name="Cardenas P."/>
        </authorList>
    </citation>
    <scope>NUCLEOTIDE SEQUENCE</scope>
</reference>
<feature type="domain" description="Protein kinase" evidence="1">
    <location>
        <begin position="1"/>
        <end position="118"/>
    </location>
</feature>
<dbReference type="InterPro" id="IPR020635">
    <property type="entry name" value="Tyr_kinase_cat_dom"/>
</dbReference>
<dbReference type="Pfam" id="PF07714">
    <property type="entry name" value="PK_Tyr_Ser-Thr"/>
    <property type="match status" value="1"/>
</dbReference>
<organism evidence="2 3">
    <name type="scientific">Geodia barretti</name>
    <name type="common">Barrett's horny sponge</name>
    <dbReference type="NCBI Taxonomy" id="519541"/>
    <lineage>
        <taxon>Eukaryota</taxon>
        <taxon>Metazoa</taxon>
        <taxon>Porifera</taxon>
        <taxon>Demospongiae</taxon>
        <taxon>Heteroscleromorpha</taxon>
        <taxon>Tetractinellida</taxon>
        <taxon>Astrophorina</taxon>
        <taxon>Geodiidae</taxon>
        <taxon>Geodia</taxon>
    </lineage>
</organism>
<dbReference type="InterPro" id="IPR011009">
    <property type="entry name" value="Kinase-like_dom_sf"/>
</dbReference>
<dbReference type="InterPro" id="IPR000719">
    <property type="entry name" value="Prot_kinase_dom"/>
</dbReference>